<protein>
    <recommendedName>
        <fullName evidence="3">Arsenate reductase</fullName>
    </recommendedName>
</protein>
<evidence type="ECO:0008006" key="3">
    <source>
        <dbReference type="Google" id="ProtNLM"/>
    </source>
</evidence>
<comment type="caution">
    <text evidence="1">The sequence shown here is derived from an EMBL/GenBank/DDBJ whole genome shotgun (WGS) entry which is preliminary data.</text>
</comment>
<dbReference type="EMBL" id="VUJW01000006">
    <property type="protein sequence ID" value="KAA1426721.1"/>
    <property type="molecule type" value="Genomic_DNA"/>
</dbReference>
<name>A0A5B1M1T6_9ACTN</name>
<dbReference type="AlphaFoldDB" id="A0A5B1M1T6"/>
<gene>
    <name evidence="1" type="ORF">F0U47_12150</name>
</gene>
<proteinExistence type="predicted"/>
<reference evidence="1 2" key="1">
    <citation type="submission" date="2019-09" db="EMBL/GenBank/DDBJ databases">
        <title>Nocardioides panacisoli sp. nov., isolated from the soil of a ginseng field.</title>
        <authorList>
            <person name="Cho C."/>
        </authorList>
    </citation>
    <scope>NUCLEOTIDE SEQUENCE [LARGE SCALE GENOMIC DNA]</scope>
    <source>
        <strain evidence="1 2">BN140041</strain>
    </source>
</reference>
<organism evidence="1 2">
    <name type="scientific">Nocardioides antri</name>
    <dbReference type="NCBI Taxonomy" id="2607659"/>
    <lineage>
        <taxon>Bacteria</taxon>
        <taxon>Bacillati</taxon>
        <taxon>Actinomycetota</taxon>
        <taxon>Actinomycetes</taxon>
        <taxon>Propionibacteriales</taxon>
        <taxon>Nocardioidaceae</taxon>
        <taxon>Nocardioides</taxon>
    </lineage>
</organism>
<evidence type="ECO:0000313" key="1">
    <source>
        <dbReference type="EMBL" id="KAA1426721.1"/>
    </source>
</evidence>
<sequence>MDGMENLLNTDACTLPTAERPLRVAEFDALFASAVRRVEARGTEVRMHLSGDDGLADTVRDLTARETSCCSFFTFAVDGTDQDLTLDVSVPPARQDILDALADRARELSA</sequence>
<keyword evidence="2" id="KW-1185">Reference proteome</keyword>
<reference evidence="1 2" key="2">
    <citation type="submission" date="2019-09" db="EMBL/GenBank/DDBJ databases">
        <authorList>
            <person name="Jin C."/>
        </authorList>
    </citation>
    <scope>NUCLEOTIDE SEQUENCE [LARGE SCALE GENOMIC DNA]</scope>
    <source>
        <strain evidence="1 2">BN140041</strain>
    </source>
</reference>
<evidence type="ECO:0000313" key="2">
    <source>
        <dbReference type="Proteomes" id="UP000324351"/>
    </source>
</evidence>
<accession>A0A5B1M1T6</accession>
<dbReference type="Proteomes" id="UP000324351">
    <property type="component" value="Unassembled WGS sequence"/>
</dbReference>